<keyword evidence="4" id="KW-1185">Reference proteome</keyword>
<dbReference type="Proteomes" id="UP000032611">
    <property type="component" value="Chromosome"/>
</dbReference>
<dbReference type="GO" id="GO:0016758">
    <property type="term" value="F:hexosyltransferase activity"/>
    <property type="evidence" value="ECO:0007669"/>
    <property type="project" value="TreeGrafter"/>
</dbReference>
<evidence type="ECO:0000259" key="2">
    <source>
        <dbReference type="Pfam" id="PF13439"/>
    </source>
</evidence>
<feature type="domain" description="Glycosyltransferase subfamily 4-like N-terminal" evidence="2">
    <location>
        <begin position="34"/>
        <end position="221"/>
    </location>
</feature>
<dbReference type="Pfam" id="PF13439">
    <property type="entry name" value="Glyco_transf_4"/>
    <property type="match status" value="1"/>
</dbReference>
<proteinExistence type="predicted"/>
<protein>
    <submittedName>
        <fullName evidence="3">Mannosylfructose-phosphate synthase</fullName>
    </submittedName>
</protein>
<feature type="domain" description="Glycosyl transferase family 1" evidence="1">
    <location>
        <begin position="240"/>
        <end position="379"/>
    </location>
</feature>
<dbReference type="AlphaFoldDB" id="A0A0D5LTQ6"/>
<dbReference type="SUPFAM" id="SSF53756">
    <property type="entry name" value="UDP-Glycosyltransferase/glycogen phosphorylase"/>
    <property type="match status" value="1"/>
</dbReference>
<dbReference type="HOGENOM" id="CLU_009583_2_3_5"/>
<evidence type="ECO:0000259" key="1">
    <source>
        <dbReference type="Pfam" id="PF00534"/>
    </source>
</evidence>
<dbReference type="RefSeq" id="WP_045684110.1">
    <property type="nucleotide sequence ID" value="NZ_CP010803.1"/>
</dbReference>
<dbReference type="EMBL" id="CP010803">
    <property type="protein sequence ID" value="AJY47594.1"/>
    <property type="molecule type" value="Genomic_DNA"/>
</dbReference>
<dbReference type="InterPro" id="IPR001296">
    <property type="entry name" value="Glyco_trans_1"/>
</dbReference>
<gene>
    <name evidence="3" type="ORF">TM49_21055</name>
</gene>
<dbReference type="PANTHER" id="PTHR45947:SF3">
    <property type="entry name" value="SULFOQUINOVOSYL TRANSFERASE SQD2"/>
    <property type="match status" value="1"/>
</dbReference>
<dbReference type="PATRIC" id="fig|1486262.3.peg.4351"/>
<reference evidence="3 4" key="1">
    <citation type="journal article" date="2015" name="Genome Announc.">
        <title>Complete genome sequence of Martelella endophytica YC6887, which has antifungal activity associated with a halophyte.</title>
        <authorList>
            <person name="Khan A."/>
            <person name="Khan H."/>
            <person name="Chung E.J."/>
            <person name="Hossain M.T."/>
            <person name="Chung Y.R."/>
        </authorList>
    </citation>
    <scope>NUCLEOTIDE SEQUENCE [LARGE SCALE GENOMIC DNA]</scope>
    <source>
        <strain evidence="3">YC6887</strain>
    </source>
</reference>
<dbReference type="InterPro" id="IPR050194">
    <property type="entry name" value="Glycosyltransferase_grp1"/>
</dbReference>
<name>A0A0D5LTQ6_MAREN</name>
<dbReference type="STRING" id="1486262.TM49_21055"/>
<dbReference type="InterPro" id="IPR028098">
    <property type="entry name" value="Glyco_trans_4-like_N"/>
</dbReference>
<sequence length="445" mass="50983">MALTNDTDKFPRIALVSTHGYVAADPPLGAADTGGQVVYILELSKKIAQLGFTVDIYTRRFEDQPEIDEVDERVRVVRIPCGGKDFIPKEYLYKHLLEWSENALRYMREHNLNYTFINSHYWDAGYAGLRLAEALSIPHLHTPHSLGLWKKKTMETDYPDQKEQFEKDFNFTERIKHENKIYRACDSVIATTPLQVDMLVEDYGIREDRVYMIPPGYDDNRFYPVSAATREMLREHFGFKGKTVLSLGRLATNKGYDLLINAFSVMVERVPDAELHLAVGGEDMDELETRILNELKDQVKELGLEDKVHFSGYVSDEDLPDIYRAADMFVLSSRYEPFGMTAIEAMASGTPTVVTTNGGLYRAISFGRHALFADTFDKYDLGIIMMKPFKHQRLYNRLARMGAHKARSLFTWTGIAQQMISLVEGRPMRQSLQDSDWAEPWNDGD</sequence>
<evidence type="ECO:0000313" key="3">
    <source>
        <dbReference type="EMBL" id="AJY47594.1"/>
    </source>
</evidence>
<dbReference type="OrthoDB" id="5490290at2"/>
<dbReference type="PANTHER" id="PTHR45947">
    <property type="entry name" value="SULFOQUINOVOSYL TRANSFERASE SQD2"/>
    <property type="match status" value="1"/>
</dbReference>
<dbReference type="Gene3D" id="3.40.50.2000">
    <property type="entry name" value="Glycogen Phosphorylase B"/>
    <property type="match status" value="2"/>
</dbReference>
<evidence type="ECO:0000313" key="4">
    <source>
        <dbReference type="Proteomes" id="UP000032611"/>
    </source>
</evidence>
<accession>A0A0D5LTQ6</accession>
<organism evidence="3 4">
    <name type="scientific">Martelella endophytica</name>
    <dbReference type="NCBI Taxonomy" id="1486262"/>
    <lineage>
        <taxon>Bacteria</taxon>
        <taxon>Pseudomonadati</taxon>
        <taxon>Pseudomonadota</taxon>
        <taxon>Alphaproteobacteria</taxon>
        <taxon>Hyphomicrobiales</taxon>
        <taxon>Aurantimonadaceae</taxon>
        <taxon>Martelella</taxon>
    </lineage>
</organism>
<dbReference type="KEGG" id="mey:TM49_21055"/>
<dbReference type="Pfam" id="PF00534">
    <property type="entry name" value="Glycos_transf_1"/>
    <property type="match status" value="1"/>
</dbReference>